<evidence type="ECO:0000313" key="7">
    <source>
        <dbReference type="EMBL" id="MFC0384823.1"/>
    </source>
</evidence>
<organism evidence="7 8">
    <name type="scientific">Muricoccus vinaceus</name>
    <dbReference type="NCBI Taxonomy" id="424704"/>
    <lineage>
        <taxon>Bacteria</taxon>
        <taxon>Pseudomonadati</taxon>
        <taxon>Pseudomonadota</taxon>
        <taxon>Alphaproteobacteria</taxon>
        <taxon>Acetobacterales</taxon>
        <taxon>Roseomonadaceae</taxon>
        <taxon>Muricoccus</taxon>
    </lineage>
</organism>
<dbReference type="SMART" id="SM00091">
    <property type="entry name" value="PAS"/>
    <property type="match status" value="2"/>
</dbReference>
<evidence type="ECO:0000259" key="4">
    <source>
        <dbReference type="PROSITE" id="PS50111"/>
    </source>
</evidence>
<dbReference type="NCBIfam" id="TIGR00229">
    <property type="entry name" value="sensory_box"/>
    <property type="match status" value="1"/>
</dbReference>
<dbReference type="Gene3D" id="3.30.450.20">
    <property type="entry name" value="PAS domain"/>
    <property type="match status" value="2"/>
</dbReference>
<dbReference type="PANTHER" id="PTHR32089">
    <property type="entry name" value="METHYL-ACCEPTING CHEMOTAXIS PROTEIN MCPB"/>
    <property type="match status" value="1"/>
</dbReference>
<dbReference type="PROSITE" id="PS50112">
    <property type="entry name" value="PAS"/>
    <property type="match status" value="1"/>
</dbReference>
<gene>
    <name evidence="7" type="ORF">ACFFIC_04565</name>
</gene>
<dbReference type="InterPro" id="IPR004089">
    <property type="entry name" value="MCPsignal_dom"/>
</dbReference>
<dbReference type="EMBL" id="JBHLVZ010000002">
    <property type="protein sequence ID" value="MFC0384823.1"/>
    <property type="molecule type" value="Genomic_DNA"/>
</dbReference>
<name>A0ABV6IQ96_9PROT</name>
<comment type="similarity">
    <text evidence="2">Belongs to the methyl-accepting chemotaxis (MCP) protein family.</text>
</comment>
<sequence>MFGRPGKQQSALARVVALDALRANIMVADRDLTITYANPSAMALMREAEADLKKELPRFSADKLIGSNIDVFHKNPVHQRKMLAGLTKPHAATIRVGSRVFDLLVSPLSAKGRPLGFVVEWADAQDRLENFDYAAQMRAISRWQSVISFTTDGTILSANENFLRTMGYSLEEVLGKHHSIFVEPSLQDAPNYREFWAKLRTGEYQAAQFRRIRKDGSGVWIEGSYNPILDAAGKVEKIVKFATDISGQVALLSDLKGLIDGNFGEINSAIDLSLNEARSAARAAEETAENVQTVAEAAGQLASSVSEIAQSMAKSRIATENASQQASLGEESTAKLMAAAQAMSGVVSLIQSIAGQVNLLALNATIEAARAGEAGRGFAVVASEVKNLAGQTAMATEKIAHEIEEVQSTSGAVAGTLSAIRQAVESVRESVAVTASAVEEQSAVTTGMSTSMGSASSAVRTVSASVGQISAAVNQAAVAVTKAKEAAQVLVR</sequence>
<reference evidence="7 8" key="1">
    <citation type="submission" date="2024-09" db="EMBL/GenBank/DDBJ databases">
        <authorList>
            <person name="Sun Q."/>
            <person name="Mori K."/>
        </authorList>
    </citation>
    <scope>NUCLEOTIDE SEQUENCE [LARGE SCALE GENOMIC DNA]</scope>
    <source>
        <strain evidence="7 8">CCM 7468</strain>
    </source>
</reference>
<proteinExistence type="inferred from homology"/>
<dbReference type="PROSITE" id="PS50113">
    <property type="entry name" value="PAC"/>
    <property type="match status" value="1"/>
</dbReference>
<evidence type="ECO:0000259" key="5">
    <source>
        <dbReference type="PROSITE" id="PS50112"/>
    </source>
</evidence>
<dbReference type="SUPFAM" id="SSF58104">
    <property type="entry name" value="Methyl-accepting chemotaxis protein (MCP) signaling domain"/>
    <property type="match status" value="1"/>
</dbReference>
<dbReference type="SMART" id="SM00283">
    <property type="entry name" value="MA"/>
    <property type="match status" value="1"/>
</dbReference>
<comment type="caution">
    <text evidence="7">The sequence shown here is derived from an EMBL/GenBank/DDBJ whole genome shotgun (WGS) entry which is preliminary data.</text>
</comment>
<evidence type="ECO:0000259" key="6">
    <source>
        <dbReference type="PROSITE" id="PS50113"/>
    </source>
</evidence>
<dbReference type="CDD" id="cd00130">
    <property type="entry name" value="PAS"/>
    <property type="match status" value="1"/>
</dbReference>
<dbReference type="Pfam" id="PF08447">
    <property type="entry name" value="PAS_3"/>
    <property type="match status" value="1"/>
</dbReference>
<dbReference type="Proteomes" id="UP001589789">
    <property type="component" value="Unassembled WGS sequence"/>
</dbReference>
<feature type="domain" description="Methyl-accepting transducer" evidence="4">
    <location>
        <begin position="265"/>
        <end position="477"/>
    </location>
</feature>
<dbReference type="InterPro" id="IPR000014">
    <property type="entry name" value="PAS"/>
</dbReference>
<accession>A0ABV6IQ96</accession>
<evidence type="ECO:0000313" key="8">
    <source>
        <dbReference type="Proteomes" id="UP001589789"/>
    </source>
</evidence>
<dbReference type="Pfam" id="PF00015">
    <property type="entry name" value="MCPsignal"/>
    <property type="match status" value="1"/>
</dbReference>
<dbReference type="RefSeq" id="WP_377048955.1">
    <property type="nucleotide sequence ID" value="NZ_JBHLVZ010000002.1"/>
</dbReference>
<dbReference type="InterPro" id="IPR000700">
    <property type="entry name" value="PAS-assoc_C"/>
</dbReference>
<dbReference type="PANTHER" id="PTHR32089:SF112">
    <property type="entry name" value="LYSOZYME-LIKE PROTEIN-RELATED"/>
    <property type="match status" value="1"/>
</dbReference>
<evidence type="ECO:0000256" key="2">
    <source>
        <dbReference type="ARBA" id="ARBA00029447"/>
    </source>
</evidence>
<dbReference type="Pfam" id="PF13188">
    <property type="entry name" value="PAS_8"/>
    <property type="match status" value="1"/>
</dbReference>
<keyword evidence="8" id="KW-1185">Reference proteome</keyword>
<dbReference type="InterPro" id="IPR001610">
    <property type="entry name" value="PAC"/>
</dbReference>
<feature type="domain" description="PAS" evidence="5">
    <location>
        <begin position="146"/>
        <end position="176"/>
    </location>
</feature>
<dbReference type="PROSITE" id="PS50111">
    <property type="entry name" value="CHEMOTAXIS_TRANSDUC_2"/>
    <property type="match status" value="1"/>
</dbReference>
<dbReference type="SUPFAM" id="SSF55785">
    <property type="entry name" value="PYP-like sensor domain (PAS domain)"/>
    <property type="match status" value="1"/>
</dbReference>
<dbReference type="SMART" id="SM00086">
    <property type="entry name" value="PAC"/>
    <property type="match status" value="1"/>
</dbReference>
<dbReference type="InterPro" id="IPR004090">
    <property type="entry name" value="Chemotax_Me-accpt_rcpt"/>
</dbReference>
<evidence type="ECO:0000256" key="3">
    <source>
        <dbReference type="PROSITE-ProRule" id="PRU00284"/>
    </source>
</evidence>
<feature type="domain" description="PAC" evidence="6">
    <location>
        <begin position="205"/>
        <end position="257"/>
    </location>
</feature>
<keyword evidence="1 3" id="KW-0807">Transducer</keyword>
<evidence type="ECO:0000256" key="1">
    <source>
        <dbReference type="ARBA" id="ARBA00023224"/>
    </source>
</evidence>
<dbReference type="Gene3D" id="1.10.287.950">
    <property type="entry name" value="Methyl-accepting chemotaxis protein"/>
    <property type="match status" value="1"/>
</dbReference>
<dbReference type="PRINTS" id="PR00260">
    <property type="entry name" value="CHEMTRNSDUCR"/>
</dbReference>
<protein>
    <submittedName>
        <fullName evidence="7">Methyl-accepting chemotaxis protein</fullName>
    </submittedName>
</protein>
<dbReference type="InterPro" id="IPR035965">
    <property type="entry name" value="PAS-like_dom_sf"/>
</dbReference>
<dbReference type="InterPro" id="IPR013655">
    <property type="entry name" value="PAS_fold_3"/>
</dbReference>